<evidence type="ECO:0000313" key="2">
    <source>
        <dbReference type="EMBL" id="CKR35007.1"/>
    </source>
</evidence>
<accession>A0A654ZT32</accession>
<organism evidence="2 3">
    <name type="scientific">Mycobacterium tuberculosis</name>
    <dbReference type="NCBI Taxonomy" id="1773"/>
    <lineage>
        <taxon>Bacteria</taxon>
        <taxon>Bacillati</taxon>
        <taxon>Actinomycetota</taxon>
        <taxon>Actinomycetes</taxon>
        <taxon>Mycobacteriales</taxon>
        <taxon>Mycobacteriaceae</taxon>
        <taxon>Mycobacterium</taxon>
        <taxon>Mycobacterium tuberculosis complex</taxon>
    </lineage>
</organism>
<dbReference type="EMBL" id="CNFT01000206">
    <property type="protein sequence ID" value="CKR35007.1"/>
    <property type="molecule type" value="Genomic_DNA"/>
</dbReference>
<protein>
    <submittedName>
        <fullName evidence="2">Uncharacterized protein</fullName>
    </submittedName>
</protein>
<dbReference type="Proteomes" id="UP000050164">
    <property type="component" value="Unassembled WGS sequence"/>
</dbReference>
<proteinExistence type="predicted"/>
<evidence type="ECO:0000313" key="3">
    <source>
        <dbReference type="Proteomes" id="UP000050164"/>
    </source>
</evidence>
<feature type="region of interest" description="Disordered" evidence="1">
    <location>
        <begin position="1"/>
        <end position="81"/>
    </location>
</feature>
<gene>
    <name evidence="2" type="ORF">ERS027659_01201</name>
</gene>
<evidence type="ECO:0000256" key="1">
    <source>
        <dbReference type="SAM" id="MobiDB-lite"/>
    </source>
</evidence>
<sequence length="239" mass="25442">MALAGQQPRRRVQPDPAGTRDVCLGPRVQVGEVGGGPRRPVERFDVGCQLNQVAGHEPGGQPELTQDRDQQPRRVPARADAGAQREIRCLNSGLHAHAVADVGVDRAVECDQEVDGAGAIGHREVAHPGLRELAGARTVAVFVDRPQVRPQVIGERLGVGHPCAGPYLGPVLDKEVEGVDHLEVGDKPDGNTQLAHGIRKDQPRQKVAQRVLLPVDEVVGGLDAQRVGFDGGAGVRRRA</sequence>
<name>A0A654ZT32_MYCTX</name>
<reference evidence="2 3" key="1">
    <citation type="submission" date="2015-03" db="EMBL/GenBank/DDBJ databases">
        <authorList>
            <consortium name="Pathogen Informatics"/>
        </authorList>
    </citation>
    <scope>NUCLEOTIDE SEQUENCE [LARGE SCALE GENOMIC DNA]</scope>
    <source>
        <strain evidence="2 3">Bir 185</strain>
    </source>
</reference>
<dbReference type="AlphaFoldDB" id="A0A654ZT32"/>